<keyword evidence="1" id="KW-0812">Transmembrane</keyword>
<dbReference type="EMBL" id="NEDP02002248">
    <property type="protein sequence ID" value="OWF51470.1"/>
    <property type="molecule type" value="Genomic_DNA"/>
</dbReference>
<accession>A0A210QRW1</accession>
<dbReference type="AlphaFoldDB" id="A0A210QRW1"/>
<proteinExistence type="predicted"/>
<evidence type="ECO:0000313" key="3">
    <source>
        <dbReference type="Proteomes" id="UP000242188"/>
    </source>
</evidence>
<protein>
    <submittedName>
        <fullName evidence="2">Uncharacterized protein</fullName>
    </submittedName>
</protein>
<name>A0A210QRW1_MIZYE</name>
<comment type="caution">
    <text evidence="2">The sequence shown here is derived from an EMBL/GenBank/DDBJ whole genome shotgun (WGS) entry which is preliminary data.</text>
</comment>
<dbReference type="OrthoDB" id="6160486at2759"/>
<keyword evidence="3" id="KW-1185">Reference proteome</keyword>
<feature type="transmembrane region" description="Helical" evidence="1">
    <location>
        <begin position="194"/>
        <end position="216"/>
    </location>
</feature>
<dbReference type="Proteomes" id="UP000242188">
    <property type="component" value="Unassembled WGS sequence"/>
</dbReference>
<evidence type="ECO:0000256" key="1">
    <source>
        <dbReference type="SAM" id="Phobius"/>
    </source>
</evidence>
<reference evidence="2 3" key="1">
    <citation type="journal article" date="2017" name="Nat. Ecol. Evol.">
        <title>Scallop genome provides insights into evolution of bilaterian karyotype and development.</title>
        <authorList>
            <person name="Wang S."/>
            <person name="Zhang J."/>
            <person name="Jiao W."/>
            <person name="Li J."/>
            <person name="Xun X."/>
            <person name="Sun Y."/>
            <person name="Guo X."/>
            <person name="Huan P."/>
            <person name="Dong B."/>
            <person name="Zhang L."/>
            <person name="Hu X."/>
            <person name="Sun X."/>
            <person name="Wang J."/>
            <person name="Zhao C."/>
            <person name="Wang Y."/>
            <person name="Wang D."/>
            <person name="Huang X."/>
            <person name="Wang R."/>
            <person name="Lv J."/>
            <person name="Li Y."/>
            <person name="Zhang Z."/>
            <person name="Liu B."/>
            <person name="Lu W."/>
            <person name="Hui Y."/>
            <person name="Liang J."/>
            <person name="Zhou Z."/>
            <person name="Hou R."/>
            <person name="Li X."/>
            <person name="Liu Y."/>
            <person name="Li H."/>
            <person name="Ning X."/>
            <person name="Lin Y."/>
            <person name="Zhao L."/>
            <person name="Xing Q."/>
            <person name="Dou J."/>
            <person name="Li Y."/>
            <person name="Mao J."/>
            <person name="Guo H."/>
            <person name="Dou H."/>
            <person name="Li T."/>
            <person name="Mu C."/>
            <person name="Jiang W."/>
            <person name="Fu Q."/>
            <person name="Fu X."/>
            <person name="Miao Y."/>
            <person name="Liu J."/>
            <person name="Yu Q."/>
            <person name="Li R."/>
            <person name="Liao H."/>
            <person name="Li X."/>
            <person name="Kong Y."/>
            <person name="Jiang Z."/>
            <person name="Chourrout D."/>
            <person name="Li R."/>
            <person name="Bao Z."/>
        </authorList>
    </citation>
    <scope>NUCLEOTIDE SEQUENCE [LARGE SCALE GENOMIC DNA]</scope>
    <source>
        <strain evidence="2 3">PY_sf001</strain>
    </source>
</reference>
<keyword evidence="1" id="KW-1133">Transmembrane helix</keyword>
<keyword evidence="1" id="KW-0472">Membrane</keyword>
<gene>
    <name evidence="2" type="ORF">KP79_PYT23093</name>
</gene>
<sequence length="296" mass="32663">MISIEISHHETFAAEEFEEQEVIPTFDEPGGDGLHVVKVGIPPDMLTNQSMTSSLNNTTSEPTHQNYDQFSVVKEEATLDKLSKDPVSDSMINQKKSKLFFILAGGNLTTVAPTVAPTTTTTSKMDTVKTILAKRRRRHKRQVGLDLNDIANKGWAYQHTTPADNSSTGAEDDSFQVISEADRDNARDAQTKTILIFTGSVLLTVLMFSGITFCFLRDPKACIVAFGTGCPCLLVVIPCVMKCLDKYLNPAKIVKENLNRYMPGVIIHEDGTIEKYDASPEEIECITEIVQEVMGI</sequence>
<organism evidence="2 3">
    <name type="scientific">Mizuhopecten yessoensis</name>
    <name type="common">Japanese scallop</name>
    <name type="synonym">Patinopecten yessoensis</name>
    <dbReference type="NCBI Taxonomy" id="6573"/>
    <lineage>
        <taxon>Eukaryota</taxon>
        <taxon>Metazoa</taxon>
        <taxon>Spiralia</taxon>
        <taxon>Lophotrochozoa</taxon>
        <taxon>Mollusca</taxon>
        <taxon>Bivalvia</taxon>
        <taxon>Autobranchia</taxon>
        <taxon>Pteriomorphia</taxon>
        <taxon>Pectinida</taxon>
        <taxon>Pectinoidea</taxon>
        <taxon>Pectinidae</taxon>
        <taxon>Mizuhopecten</taxon>
    </lineage>
</organism>
<evidence type="ECO:0000313" key="2">
    <source>
        <dbReference type="EMBL" id="OWF51470.1"/>
    </source>
</evidence>